<accession>A0A370XCC5</accession>
<dbReference type="RefSeq" id="WP_115476132.1">
    <property type="nucleotide sequence ID" value="NZ_QRBF01000001.1"/>
</dbReference>
<gene>
    <name evidence="1" type="ORF">DWU99_00985</name>
</gene>
<organism evidence="1 2">
    <name type="scientific">Dyella psychrodurans</name>
    <dbReference type="NCBI Taxonomy" id="1927960"/>
    <lineage>
        <taxon>Bacteria</taxon>
        <taxon>Pseudomonadati</taxon>
        <taxon>Pseudomonadota</taxon>
        <taxon>Gammaproteobacteria</taxon>
        <taxon>Lysobacterales</taxon>
        <taxon>Rhodanobacteraceae</taxon>
        <taxon>Dyella</taxon>
    </lineage>
</organism>
<comment type="caution">
    <text evidence="1">The sequence shown here is derived from an EMBL/GenBank/DDBJ whole genome shotgun (WGS) entry which is preliminary data.</text>
</comment>
<dbReference type="EMBL" id="QRBF01000001">
    <property type="protein sequence ID" value="RDS85881.1"/>
    <property type="molecule type" value="Genomic_DNA"/>
</dbReference>
<reference evidence="1 2" key="1">
    <citation type="submission" date="2018-07" db="EMBL/GenBank/DDBJ databases">
        <title>Dyella monticola sp. nov. and Dyella psychrodurans sp. nov. isolated from monsoon evergreen broad-leaved forest soil of Dinghu Mountain, China.</title>
        <authorList>
            <person name="Gao Z."/>
            <person name="Qiu L."/>
        </authorList>
    </citation>
    <scope>NUCLEOTIDE SEQUENCE [LARGE SCALE GENOMIC DNA]</scope>
    <source>
        <strain evidence="1 2">4MSK11</strain>
    </source>
</reference>
<sequence>MADDEVTTRVRFEGEQHYLPFPHIHHAAATLRTLARTTDLGRNHLESAALVMTAFAVEAFCQTLGPAVLGSDWTTPPQGSKRPIERWSVADKLKAIGRAVGVLVDLGQAPWSLVVDLMAARDELAHAKHLSSERTTINLTLDVPAPVDPYDVIRHHLRDRMFPLHNITVLDALSADIDAGLRRLWTAAGHPDHTFDQAGMTHWTGTAVPP</sequence>
<proteinExistence type="predicted"/>
<evidence type="ECO:0000313" key="1">
    <source>
        <dbReference type="EMBL" id="RDS85881.1"/>
    </source>
</evidence>
<keyword evidence="2" id="KW-1185">Reference proteome</keyword>
<dbReference type="AlphaFoldDB" id="A0A370XCC5"/>
<name>A0A370XCC5_9GAMM</name>
<dbReference type="OrthoDB" id="6064832at2"/>
<protein>
    <submittedName>
        <fullName evidence="1">Uncharacterized protein</fullName>
    </submittedName>
</protein>
<dbReference type="Proteomes" id="UP000255334">
    <property type="component" value="Unassembled WGS sequence"/>
</dbReference>
<evidence type="ECO:0000313" key="2">
    <source>
        <dbReference type="Proteomes" id="UP000255334"/>
    </source>
</evidence>